<dbReference type="InterPro" id="IPR051781">
    <property type="entry name" value="Metallo-dep_Hydrolase"/>
</dbReference>
<sequence>MRKAMLMISASMMMTAAAYAETKIIYAGNLIPDAQTGAIGPATITINDGKITSITNGITRADNDADNNDLEIIDLSNFTVLPGLIDTHVHLSGDPGGDYWREAVDSDEWGVIMGAKNARITALAGFTTVRDVGSAQLVGFALRRGTAEGKIPGPRIQSSGPAISIIGGHGDVSGFRPEVNKVLDAENSCTGAVQCAERVRQASKRGADLIKITATGGVLSQQARGLDQHFTNEEMTAIADTAHSLGMKVAAHAHGPRGIEGAAKAGIDSIEHCTFGDDASMAAMKANKSACVPTLMAYTGIRERLGKGVYTPQVEDKIRATLKVVGAAANKMHKNGINIVFGTDSGVYEHGRNAEEFALMVDLIGMTNREALASATTGAATLMGLENEVGKIAPGFSADIIAVATNPLDDIRTLEKVQWVMVRGRIIK</sequence>
<dbReference type="InterPro" id="IPR011059">
    <property type="entry name" value="Metal-dep_hydrolase_composite"/>
</dbReference>
<feature type="chain" id="PRO_5009854249" evidence="1">
    <location>
        <begin position="21"/>
        <end position="428"/>
    </location>
</feature>
<dbReference type="SUPFAM" id="SSF51556">
    <property type="entry name" value="Metallo-dependent hydrolases"/>
    <property type="match status" value="1"/>
</dbReference>
<feature type="signal peptide" evidence="1">
    <location>
        <begin position="1"/>
        <end position="20"/>
    </location>
</feature>
<dbReference type="EMBL" id="CP018154">
    <property type="protein sequence ID" value="APG63571.1"/>
    <property type="molecule type" value="Genomic_DNA"/>
</dbReference>
<dbReference type="GO" id="GO:0016810">
    <property type="term" value="F:hydrolase activity, acting on carbon-nitrogen (but not peptide) bonds"/>
    <property type="evidence" value="ECO:0007669"/>
    <property type="project" value="InterPro"/>
</dbReference>
<evidence type="ECO:0000259" key="2">
    <source>
        <dbReference type="Pfam" id="PF01979"/>
    </source>
</evidence>
<keyword evidence="1" id="KW-0732">Signal</keyword>
<evidence type="ECO:0000313" key="4">
    <source>
        <dbReference type="Proteomes" id="UP000242561"/>
    </source>
</evidence>
<name>A0A1L3JEJ3_9SPHN</name>
<reference evidence="3 4" key="1">
    <citation type="submission" date="2016-11" db="EMBL/GenBank/DDBJ databases">
        <title>Sphingorhabdus sp. LPB0140, isolated from marine environment.</title>
        <authorList>
            <person name="Kim E."/>
            <person name="Yi H."/>
        </authorList>
    </citation>
    <scope>NUCLEOTIDE SEQUENCE [LARGE SCALE GENOMIC DNA]</scope>
    <source>
        <strain evidence="3 4">LPB0140</strain>
    </source>
</reference>
<keyword evidence="4" id="KW-1185">Reference proteome</keyword>
<dbReference type="Pfam" id="PF01979">
    <property type="entry name" value="Amidohydro_1"/>
    <property type="match status" value="1"/>
</dbReference>
<organism evidence="3 4">
    <name type="scientific">Sphingorhabdus lutea</name>
    <dbReference type="NCBI Taxonomy" id="1913578"/>
    <lineage>
        <taxon>Bacteria</taxon>
        <taxon>Pseudomonadati</taxon>
        <taxon>Pseudomonadota</taxon>
        <taxon>Alphaproteobacteria</taxon>
        <taxon>Sphingomonadales</taxon>
        <taxon>Sphingomonadaceae</taxon>
        <taxon>Sphingorhabdus</taxon>
    </lineage>
</organism>
<dbReference type="InterPro" id="IPR006680">
    <property type="entry name" value="Amidohydro-rel"/>
</dbReference>
<dbReference type="PANTHER" id="PTHR43135">
    <property type="entry name" value="ALPHA-D-RIBOSE 1-METHYLPHOSPHONATE 5-TRIPHOSPHATE DIPHOSPHATASE"/>
    <property type="match status" value="1"/>
</dbReference>
<dbReference type="Gene3D" id="2.30.40.10">
    <property type="entry name" value="Urease, subunit C, domain 1"/>
    <property type="match status" value="1"/>
</dbReference>
<dbReference type="CDD" id="cd01299">
    <property type="entry name" value="Met_dep_hydrolase_A"/>
    <property type="match status" value="1"/>
</dbReference>
<feature type="domain" description="Amidohydrolase-related" evidence="2">
    <location>
        <begin position="79"/>
        <end position="426"/>
    </location>
</feature>
<gene>
    <name evidence="3" type="ORF">LPB140_04370</name>
</gene>
<accession>A0A1L3JEJ3</accession>
<dbReference type="InterPro" id="IPR057744">
    <property type="entry name" value="OTAase-like"/>
</dbReference>
<evidence type="ECO:0000313" key="3">
    <source>
        <dbReference type="EMBL" id="APG63571.1"/>
    </source>
</evidence>
<protein>
    <submittedName>
        <fullName evidence="3">Xaa-Pro dipeptidase</fullName>
    </submittedName>
</protein>
<dbReference type="Gene3D" id="3.20.20.140">
    <property type="entry name" value="Metal-dependent hydrolases"/>
    <property type="match status" value="1"/>
</dbReference>
<evidence type="ECO:0000256" key="1">
    <source>
        <dbReference type="SAM" id="SignalP"/>
    </source>
</evidence>
<dbReference type="KEGG" id="sphl:LPB140_04370"/>
<dbReference type="PANTHER" id="PTHR43135:SF3">
    <property type="entry name" value="ALPHA-D-RIBOSE 1-METHYLPHOSPHONATE 5-TRIPHOSPHATE DIPHOSPHATASE"/>
    <property type="match status" value="1"/>
</dbReference>
<dbReference type="AlphaFoldDB" id="A0A1L3JEJ3"/>
<dbReference type="SUPFAM" id="SSF51338">
    <property type="entry name" value="Composite domain of metallo-dependent hydrolases"/>
    <property type="match status" value="1"/>
</dbReference>
<dbReference type="Proteomes" id="UP000242561">
    <property type="component" value="Chromosome"/>
</dbReference>
<dbReference type="InterPro" id="IPR032466">
    <property type="entry name" value="Metal_Hydrolase"/>
</dbReference>
<dbReference type="STRING" id="1913578.LPB140_04370"/>
<proteinExistence type="predicted"/>